<dbReference type="AlphaFoldDB" id="A0A919S0R5"/>
<dbReference type="EMBL" id="BOPZ01000025">
    <property type="protein sequence ID" value="GIM29997.1"/>
    <property type="molecule type" value="Genomic_DNA"/>
</dbReference>
<name>A0A919S0R5_9CLOT</name>
<evidence type="ECO:0000313" key="1">
    <source>
        <dbReference type="EMBL" id="GIM29997.1"/>
    </source>
</evidence>
<organism evidence="1 2">
    <name type="scientific">Clostridium polyendosporum</name>
    <dbReference type="NCBI Taxonomy" id="69208"/>
    <lineage>
        <taxon>Bacteria</taxon>
        <taxon>Bacillati</taxon>
        <taxon>Bacillota</taxon>
        <taxon>Clostridia</taxon>
        <taxon>Eubacteriales</taxon>
        <taxon>Clostridiaceae</taxon>
        <taxon>Clostridium</taxon>
    </lineage>
</organism>
<gene>
    <name evidence="1" type="ORF">CPJCM30710_26630</name>
</gene>
<proteinExistence type="predicted"/>
<keyword evidence="2" id="KW-1185">Reference proteome</keyword>
<evidence type="ECO:0000313" key="2">
    <source>
        <dbReference type="Proteomes" id="UP000679179"/>
    </source>
</evidence>
<protein>
    <submittedName>
        <fullName evidence="1">Uncharacterized protein</fullName>
    </submittedName>
</protein>
<reference evidence="1" key="1">
    <citation type="submission" date="2021-03" db="EMBL/GenBank/DDBJ databases">
        <title>Taxonomic study of Clostridium polyendosporum from meadow-gley soil under rice.</title>
        <authorList>
            <person name="Kobayashi H."/>
            <person name="Tanizawa Y."/>
            <person name="Yagura M."/>
        </authorList>
    </citation>
    <scope>NUCLEOTIDE SEQUENCE</scope>
    <source>
        <strain evidence="1">JCM 30710</strain>
    </source>
</reference>
<dbReference type="Proteomes" id="UP000679179">
    <property type="component" value="Unassembled WGS sequence"/>
</dbReference>
<comment type="caution">
    <text evidence="1">The sequence shown here is derived from an EMBL/GenBank/DDBJ whole genome shotgun (WGS) entry which is preliminary data.</text>
</comment>
<accession>A0A919S0R5</accession>
<sequence>MSLLNNLLRLGFNPGLFLLIRSYNLYKIKLINGSEETTIHYPTANSEAPHLLEAK</sequence>